<evidence type="ECO:0000313" key="1">
    <source>
        <dbReference type="EMBL" id="EGM52519.1"/>
    </source>
</evidence>
<evidence type="ECO:0000313" key="2">
    <source>
        <dbReference type="Proteomes" id="UP000002971"/>
    </source>
</evidence>
<accession>F7QZV9</accession>
<organism evidence="1 2">
    <name type="scientific">Ligilactobacillus ruminis SPM0211</name>
    <dbReference type="NCBI Taxonomy" id="1040964"/>
    <lineage>
        <taxon>Bacteria</taxon>
        <taxon>Bacillati</taxon>
        <taxon>Bacillota</taxon>
        <taxon>Bacilli</taxon>
        <taxon>Lactobacillales</taxon>
        <taxon>Lactobacillaceae</taxon>
        <taxon>Ligilactobacillus</taxon>
    </lineage>
</organism>
<reference evidence="1 2" key="1">
    <citation type="journal article" date="2011" name="J. Bacteriol.">
        <title>Genome Sequence of Lactobacillus ruminis SPM0211, Isolated from a Fecal Sample from a Healthy Korean.</title>
        <authorList>
            <person name="Lee S."/>
            <person name="Cho Y.J."/>
            <person name="Lee A.H."/>
            <person name="Chun J."/>
            <person name="Ha N.J."/>
            <person name="Ko G."/>
        </authorList>
    </citation>
    <scope>NUCLEOTIDE SEQUENCE [LARGE SCALE GENOMIC DNA]</scope>
    <source>
        <strain evidence="1 2">SPM0211</strain>
    </source>
</reference>
<gene>
    <name evidence="1" type="ORF">LRU_00963</name>
</gene>
<proteinExistence type="predicted"/>
<dbReference type="EMBL" id="AFOJ01000004">
    <property type="protein sequence ID" value="EGM52519.1"/>
    <property type="molecule type" value="Genomic_DNA"/>
</dbReference>
<dbReference type="AlphaFoldDB" id="F7QZV9"/>
<comment type="caution">
    <text evidence="1">The sequence shown here is derived from an EMBL/GenBank/DDBJ whole genome shotgun (WGS) entry which is preliminary data.</text>
</comment>
<dbReference type="Proteomes" id="UP000002971">
    <property type="component" value="Unassembled WGS sequence"/>
</dbReference>
<sequence length="47" mass="5368">MAIDFLNLEKIAAAYLPFTGKFQESTFCLVIGDWHLRANFQKTAFCP</sequence>
<name>F7QZV9_9LACO</name>
<protein>
    <submittedName>
        <fullName evidence="1">Uncharacterized protein</fullName>
    </submittedName>
</protein>